<dbReference type="KEGG" id="alka:J0B03_04425"/>
<evidence type="ECO:0000313" key="2">
    <source>
        <dbReference type="EMBL" id="QSX09314.1"/>
    </source>
</evidence>
<accession>A0A974XG96</accession>
<dbReference type="Proteomes" id="UP000663499">
    <property type="component" value="Chromosome"/>
</dbReference>
<dbReference type="EMBL" id="CP071444">
    <property type="protein sequence ID" value="QSX09314.1"/>
    <property type="molecule type" value="Genomic_DNA"/>
</dbReference>
<feature type="transmembrane region" description="Helical" evidence="1">
    <location>
        <begin position="43"/>
        <end position="63"/>
    </location>
</feature>
<protein>
    <submittedName>
        <fullName evidence="2">AtpZ/AtpI family protein</fullName>
    </submittedName>
</protein>
<name>A0A974XG96_9FIRM</name>
<keyword evidence="3" id="KW-1185">Reference proteome</keyword>
<proteinExistence type="predicted"/>
<dbReference type="InterPro" id="IPR032820">
    <property type="entry name" value="ATPase_put"/>
</dbReference>
<feature type="transmembrane region" description="Helical" evidence="1">
    <location>
        <begin position="7"/>
        <end position="31"/>
    </location>
</feature>
<dbReference type="Pfam" id="PF09527">
    <property type="entry name" value="ATPase_gene1"/>
    <property type="match status" value="1"/>
</dbReference>
<sequence>MNKNNPWMNLALITQLGISMFIPIAGCFFLGRYLDARFETAPLFLFILTIMGVLAAFRNLFVLGTRAAQNKSKERDHDTNDE</sequence>
<evidence type="ECO:0000256" key="1">
    <source>
        <dbReference type="SAM" id="Phobius"/>
    </source>
</evidence>
<dbReference type="AlphaFoldDB" id="A0A974XG96"/>
<dbReference type="RefSeq" id="WP_207300649.1">
    <property type="nucleotide sequence ID" value="NZ_CP071444.1"/>
</dbReference>
<organism evidence="2 3">
    <name type="scientific">Alkalibacter rhizosphaerae</name>
    <dbReference type="NCBI Taxonomy" id="2815577"/>
    <lineage>
        <taxon>Bacteria</taxon>
        <taxon>Bacillati</taxon>
        <taxon>Bacillota</taxon>
        <taxon>Clostridia</taxon>
        <taxon>Eubacteriales</taxon>
        <taxon>Eubacteriaceae</taxon>
        <taxon>Alkalibacter</taxon>
    </lineage>
</organism>
<gene>
    <name evidence="2" type="ORF">J0B03_04425</name>
</gene>
<keyword evidence="1" id="KW-0472">Membrane</keyword>
<evidence type="ECO:0000313" key="3">
    <source>
        <dbReference type="Proteomes" id="UP000663499"/>
    </source>
</evidence>
<reference evidence="2" key="1">
    <citation type="submission" date="2021-03" db="EMBL/GenBank/DDBJ databases">
        <title>Alkalibacter marinus sp. nov., isolated from tidal flat sediment.</title>
        <authorList>
            <person name="Namirimu T."/>
            <person name="Yang J.-A."/>
            <person name="Yang S.-H."/>
            <person name="Kim Y.-J."/>
            <person name="Kwon K.K."/>
        </authorList>
    </citation>
    <scope>NUCLEOTIDE SEQUENCE</scope>
    <source>
        <strain evidence="2">ES005</strain>
    </source>
</reference>
<keyword evidence="1" id="KW-1133">Transmembrane helix</keyword>
<keyword evidence="1" id="KW-0812">Transmembrane</keyword>